<dbReference type="EMBL" id="DWXO01000094">
    <property type="protein sequence ID" value="HJB81300.1"/>
    <property type="molecule type" value="Genomic_DNA"/>
</dbReference>
<dbReference type="GO" id="GO:0006260">
    <property type="term" value="P:DNA replication"/>
    <property type="evidence" value="ECO:0007669"/>
    <property type="project" value="TreeGrafter"/>
</dbReference>
<dbReference type="InterPro" id="IPR003593">
    <property type="entry name" value="AAA+_ATPase"/>
</dbReference>
<keyword evidence="2" id="KW-0067">ATP-binding</keyword>
<dbReference type="NCBIfam" id="NF005992">
    <property type="entry name" value="PRK08116.1"/>
    <property type="match status" value="1"/>
</dbReference>
<dbReference type="Gene3D" id="3.40.50.300">
    <property type="entry name" value="P-loop containing nucleotide triphosphate hydrolases"/>
    <property type="match status" value="1"/>
</dbReference>
<organism evidence="2 3">
    <name type="scientific">Candidatus Flavonifractor intestinigallinarum</name>
    <dbReference type="NCBI Taxonomy" id="2838586"/>
    <lineage>
        <taxon>Bacteria</taxon>
        <taxon>Bacillati</taxon>
        <taxon>Bacillota</taxon>
        <taxon>Clostridia</taxon>
        <taxon>Eubacteriales</taxon>
        <taxon>Oscillospiraceae</taxon>
        <taxon>Flavonifractor</taxon>
    </lineage>
</organism>
<comment type="caution">
    <text evidence="2">The sequence shown here is derived from an EMBL/GenBank/DDBJ whole genome shotgun (WGS) entry which is preliminary data.</text>
</comment>
<reference evidence="2" key="1">
    <citation type="journal article" date="2021" name="PeerJ">
        <title>Extensive microbial diversity within the chicken gut microbiome revealed by metagenomics and culture.</title>
        <authorList>
            <person name="Gilroy R."/>
            <person name="Ravi A."/>
            <person name="Getino M."/>
            <person name="Pursley I."/>
            <person name="Horton D.L."/>
            <person name="Alikhan N.F."/>
            <person name="Baker D."/>
            <person name="Gharbi K."/>
            <person name="Hall N."/>
            <person name="Watson M."/>
            <person name="Adriaenssens E.M."/>
            <person name="Foster-Nyarko E."/>
            <person name="Jarju S."/>
            <person name="Secka A."/>
            <person name="Antonio M."/>
            <person name="Oren A."/>
            <person name="Chaudhuri R.R."/>
            <person name="La Ragione R."/>
            <person name="Hildebrand F."/>
            <person name="Pallen M.J."/>
        </authorList>
    </citation>
    <scope>NUCLEOTIDE SEQUENCE</scope>
    <source>
        <strain evidence="2">CHK192-8294</strain>
    </source>
</reference>
<accession>A0A9D2MMS8</accession>
<dbReference type="AlphaFoldDB" id="A0A9D2MMS8"/>
<evidence type="ECO:0000259" key="1">
    <source>
        <dbReference type="SMART" id="SM00382"/>
    </source>
</evidence>
<dbReference type="InterPro" id="IPR002611">
    <property type="entry name" value="IstB_ATP-bd"/>
</dbReference>
<evidence type="ECO:0000313" key="3">
    <source>
        <dbReference type="Proteomes" id="UP000823921"/>
    </source>
</evidence>
<sequence length="227" mass="26089">METWDREALKREALEQSKAKWVARMREQMFKSAQELKNATFDKDKGAVPQLAWARRYVEHWPEMRRENIGLLFWGPSGTGKTFAAACIANALVEREVGVRMITLGDALVQLFGMNGEERVRYLESLSSCGLLILDDFGVERRTPYAREQVYEIVNRRYLSGRPMVVTTNLTLEELKNADRDDSRINDRVLERCVPVCFDGDSLRREKTAERVMRMRALLTPDGPAAD</sequence>
<dbReference type="CDD" id="cd00009">
    <property type="entry name" value="AAA"/>
    <property type="match status" value="1"/>
</dbReference>
<feature type="domain" description="AAA+ ATPase" evidence="1">
    <location>
        <begin position="67"/>
        <end position="190"/>
    </location>
</feature>
<dbReference type="PANTHER" id="PTHR30050">
    <property type="entry name" value="CHROMOSOMAL REPLICATION INITIATOR PROTEIN DNAA"/>
    <property type="match status" value="1"/>
</dbReference>
<keyword evidence="2" id="KW-0547">Nucleotide-binding</keyword>
<proteinExistence type="predicted"/>
<dbReference type="InterPro" id="IPR027417">
    <property type="entry name" value="P-loop_NTPase"/>
</dbReference>
<evidence type="ECO:0000313" key="2">
    <source>
        <dbReference type="EMBL" id="HJB81300.1"/>
    </source>
</evidence>
<dbReference type="GO" id="GO:0005524">
    <property type="term" value="F:ATP binding"/>
    <property type="evidence" value="ECO:0007669"/>
    <property type="project" value="UniProtKB-KW"/>
</dbReference>
<gene>
    <name evidence="2" type="ORF">H9712_09950</name>
</gene>
<protein>
    <submittedName>
        <fullName evidence="2">ATP-binding protein</fullName>
    </submittedName>
</protein>
<dbReference type="SMART" id="SM00382">
    <property type="entry name" value="AAA"/>
    <property type="match status" value="1"/>
</dbReference>
<dbReference type="Proteomes" id="UP000823921">
    <property type="component" value="Unassembled WGS sequence"/>
</dbReference>
<dbReference type="PANTHER" id="PTHR30050:SF4">
    <property type="entry name" value="ATP-BINDING PROTEIN RV3427C IN INSERTION SEQUENCE-RELATED"/>
    <property type="match status" value="1"/>
</dbReference>
<name>A0A9D2MMS8_9FIRM</name>
<reference evidence="2" key="2">
    <citation type="submission" date="2021-04" db="EMBL/GenBank/DDBJ databases">
        <authorList>
            <person name="Gilroy R."/>
        </authorList>
    </citation>
    <scope>NUCLEOTIDE SEQUENCE</scope>
    <source>
        <strain evidence="2">CHK192-8294</strain>
    </source>
</reference>
<dbReference type="Pfam" id="PF01695">
    <property type="entry name" value="IstB_IS21"/>
    <property type="match status" value="1"/>
</dbReference>
<dbReference type="SUPFAM" id="SSF52540">
    <property type="entry name" value="P-loop containing nucleoside triphosphate hydrolases"/>
    <property type="match status" value="1"/>
</dbReference>